<sequence>MSFWTRLAAWLNPPDPGPVVFDPAWIAILEANVPLYQHLPADLRETLHQQIARFVRDKHFEACGGLTLTDEMVLTVAGQACVLCLKLPGPPFPRLRSILLYPAAYRARERLVDELGIVVEREVVRLGESSSRGTIVLAWNAVLSGARNTFDGHNVTLHEFAHQLDQADGRADGTPFLRAPEHYARWTHVLTDGHARLERLAADGKRTVLDTYGATNPAEYFAVATEAFFEKPRQLARKRPDLYAELQTYYQLDPQTWYSKG</sequence>
<reference evidence="1 2" key="2">
    <citation type="submission" date="2023-12" db="EMBL/GenBank/DDBJ databases">
        <title>Description of an unclassified Opitutus bacterium of Verrucomicrobiota.</title>
        <authorList>
            <person name="Zhang D.-F."/>
        </authorList>
    </citation>
    <scope>NUCLEOTIDE SEQUENCE [LARGE SCALE GENOMIC DNA]</scope>
    <source>
        <strain evidence="1 2">WL0086</strain>
    </source>
</reference>
<reference evidence="1 2" key="1">
    <citation type="submission" date="2021-08" db="EMBL/GenBank/DDBJ databases">
        <authorList>
            <person name="Zhang D."/>
            <person name="Zhang A."/>
            <person name="Wang L."/>
        </authorList>
    </citation>
    <scope>NUCLEOTIDE SEQUENCE [LARGE SCALE GENOMIC DNA]</scope>
    <source>
        <strain evidence="1 2">WL0086</strain>
    </source>
</reference>
<dbReference type="InterPro" id="IPR024079">
    <property type="entry name" value="MetalloPept_cat_dom_sf"/>
</dbReference>
<dbReference type="Gene3D" id="1.10.472.150">
    <property type="entry name" value="Glucose-regulated metallo-peptidase M90, N-terminal domain"/>
    <property type="match status" value="1"/>
</dbReference>
<dbReference type="Pfam" id="PF06167">
    <property type="entry name" value="Peptidase_M90"/>
    <property type="match status" value="1"/>
</dbReference>
<dbReference type="RefSeq" id="WP_221031218.1">
    <property type="nucleotide sequence ID" value="NZ_CP139781.1"/>
</dbReference>
<dbReference type="InterPro" id="IPR010384">
    <property type="entry name" value="MtfA_fam"/>
</dbReference>
<protein>
    <submittedName>
        <fullName evidence="1">M90 family metallopeptidase</fullName>
    </submittedName>
</protein>
<dbReference type="SUPFAM" id="SSF55486">
    <property type="entry name" value="Metalloproteases ('zincins'), catalytic domain"/>
    <property type="match status" value="1"/>
</dbReference>
<accession>A0ABZ1C6Z0</accession>
<evidence type="ECO:0000313" key="2">
    <source>
        <dbReference type="Proteomes" id="UP000738431"/>
    </source>
</evidence>
<dbReference type="Proteomes" id="UP000738431">
    <property type="component" value="Chromosome"/>
</dbReference>
<dbReference type="PANTHER" id="PTHR30164:SF2">
    <property type="entry name" value="PROTEIN MTFA"/>
    <property type="match status" value="1"/>
</dbReference>
<evidence type="ECO:0000313" key="1">
    <source>
        <dbReference type="EMBL" id="WRQ86289.1"/>
    </source>
</evidence>
<name>A0ABZ1C6Z0_9BACT</name>
<dbReference type="CDD" id="cd20169">
    <property type="entry name" value="Peptidase_M90_mtfA"/>
    <property type="match status" value="1"/>
</dbReference>
<proteinExistence type="predicted"/>
<dbReference type="Gene3D" id="3.40.390.10">
    <property type="entry name" value="Collagenase (Catalytic Domain)"/>
    <property type="match status" value="1"/>
</dbReference>
<gene>
    <name evidence="1" type="ORF">K1X11_015850</name>
</gene>
<dbReference type="InterPro" id="IPR042252">
    <property type="entry name" value="MtfA_N"/>
</dbReference>
<dbReference type="PANTHER" id="PTHR30164">
    <property type="entry name" value="MTFA PEPTIDASE"/>
    <property type="match status" value="1"/>
</dbReference>
<dbReference type="EMBL" id="CP139781">
    <property type="protein sequence ID" value="WRQ86289.1"/>
    <property type="molecule type" value="Genomic_DNA"/>
</dbReference>
<keyword evidence="2" id="KW-1185">Reference proteome</keyword>
<organism evidence="1 2">
    <name type="scientific">Actomonas aquatica</name>
    <dbReference type="NCBI Taxonomy" id="2866162"/>
    <lineage>
        <taxon>Bacteria</taxon>
        <taxon>Pseudomonadati</taxon>
        <taxon>Verrucomicrobiota</taxon>
        <taxon>Opitutia</taxon>
        <taxon>Opitutales</taxon>
        <taxon>Opitutaceae</taxon>
        <taxon>Actomonas</taxon>
    </lineage>
</organism>